<dbReference type="Proteomes" id="UP000321561">
    <property type="component" value="Chromosome"/>
</dbReference>
<dbReference type="GO" id="GO:0006261">
    <property type="term" value="P:DNA-templated DNA replication"/>
    <property type="evidence" value="ECO:0007669"/>
    <property type="project" value="TreeGrafter"/>
</dbReference>
<dbReference type="SUPFAM" id="SSF52540">
    <property type="entry name" value="P-loop containing nucleoside triphosphate hydrolases"/>
    <property type="match status" value="1"/>
</dbReference>
<dbReference type="KEGG" id="lhg:JMUB5056_2040"/>
<reference evidence="1 2" key="1">
    <citation type="submission" date="2019-07" db="EMBL/GenBank/DDBJ databases">
        <title>Complete Genome Sequence of Leptotrichia hongkongensis Strain JMUB5056.</title>
        <authorList>
            <person name="Watanabe S."/>
            <person name="Cui L."/>
        </authorList>
    </citation>
    <scope>NUCLEOTIDE SEQUENCE [LARGE SCALE GENOMIC DNA]</scope>
    <source>
        <strain evidence="1 2">JMUB5056</strain>
    </source>
</reference>
<dbReference type="PANTHER" id="PTHR11669">
    <property type="entry name" value="REPLICATION FACTOR C / DNA POLYMERASE III GAMMA-TAU SUBUNIT"/>
    <property type="match status" value="1"/>
</dbReference>
<dbReference type="Pfam" id="PF13177">
    <property type="entry name" value="DNA_pol3_delta2"/>
    <property type="match status" value="1"/>
</dbReference>
<accession>A0A510L8T4</accession>
<dbReference type="AlphaFoldDB" id="A0A510L8T4"/>
<dbReference type="InterPro" id="IPR050238">
    <property type="entry name" value="DNA_Rep/Repair_Clamp_Loader"/>
</dbReference>
<dbReference type="RefSeq" id="WP_232052541.1">
    <property type="nucleotide sequence ID" value="NZ_AP019846.1"/>
</dbReference>
<sequence>MKLQEITEKFKNEINQDKISASYLFYGDKRVDLLSYALMFSKMIMTKNVQNEAEKEKIERIIDNFQHPDIEIINKNNENIKIDEVREIIYSSIESSFNSPKKIFILCGIENLRKESSNALLKILEEPPQNVYFILLSRTLNIISTIKSRTIKFHLSGMNNDELGVSKEIYYFFDGNENDILEFKRQNLSLDNIQFQINTVEDILQIIFEMKNYTTGELVIKNNLDLTIKYNKSIQLLSHRIRFWDIENVYFFINEIESELKRKRNF</sequence>
<dbReference type="Gene3D" id="3.40.50.300">
    <property type="entry name" value="P-loop containing nucleotide triphosphate hydrolases"/>
    <property type="match status" value="1"/>
</dbReference>
<evidence type="ECO:0000313" key="2">
    <source>
        <dbReference type="Proteomes" id="UP000321561"/>
    </source>
</evidence>
<gene>
    <name evidence="1" type="ORF">JMUB5056_2040</name>
</gene>
<organism evidence="1 2">
    <name type="scientific">Leptotrichia hongkongensis</name>
    <dbReference type="NCBI Taxonomy" id="554406"/>
    <lineage>
        <taxon>Bacteria</taxon>
        <taxon>Fusobacteriati</taxon>
        <taxon>Fusobacteriota</taxon>
        <taxon>Fusobacteriia</taxon>
        <taxon>Fusobacteriales</taxon>
        <taxon>Leptotrichiaceae</taxon>
        <taxon>Leptotrichia</taxon>
    </lineage>
</organism>
<evidence type="ECO:0000313" key="1">
    <source>
        <dbReference type="EMBL" id="BBM60434.1"/>
    </source>
</evidence>
<dbReference type="EMBL" id="AP019846">
    <property type="protein sequence ID" value="BBM60434.1"/>
    <property type="molecule type" value="Genomic_DNA"/>
</dbReference>
<dbReference type="PANTHER" id="PTHR11669:SF8">
    <property type="entry name" value="DNA POLYMERASE III SUBUNIT DELTA"/>
    <property type="match status" value="1"/>
</dbReference>
<protein>
    <submittedName>
        <fullName evidence="1">ATPase</fullName>
    </submittedName>
</protein>
<dbReference type="InterPro" id="IPR027417">
    <property type="entry name" value="P-loop_NTPase"/>
</dbReference>
<proteinExistence type="predicted"/>
<name>A0A510L8T4_9FUSO</name>